<accession>Q8H4B4</accession>
<feature type="compositionally biased region" description="Basic residues" evidence="1">
    <location>
        <begin position="81"/>
        <end position="92"/>
    </location>
</feature>
<feature type="region of interest" description="Disordered" evidence="1">
    <location>
        <begin position="64"/>
        <end position="99"/>
    </location>
</feature>
<dbReference type="Proteomes" id="UP000000763">
    <property type="component" value="Chromosome 7"/>
</dbReference>
<protein>
    <submittedName>
        <fullName evidence="2">Uncharacterized protein</fullName>
    </submittedName>
</protein>
<reference evidence="3" key="1">
    <citation type="journal article" date="2005" name="Nature">
        <title>The map-based sequence of the rice genome.</title>
        <authorList>
            <consortium name="International rice genome sequencing project (IRGSP)"/>
            <person name="Matsumoto T."/>
            <person name="Wu J."/>
            <person name="Kanamori H."/>
            <person name="Katayose Y."/>
            <person name="Fujisawa M."/>
            <person name="Namiki N."/>
            <person name="Mizuno H."/>
            <person name="Yamamoto K."/>
            <person name="Antonio B.A."/>
            <person name="Baba T."/>
            <person name="Sakata K."/>
            <person name="Nagamura Y."/>
            <person name="Aoki H."/>
            <person name="Arikawa K."/>
            <person name="Arita K."/>
            <person name="Bito T."/>
            <person name="Chiden Y."/>
            <person name="Fujitsuka N."/>
            <person name="Fukunaka R."/>
            <person name="Hamada M."/>
            <person name="Harada C."/>
            <person name="Hayashi A."/>
            <person name="Hijishita S."/>
            <person name="Honda M."/>
            <person name="Hosokawa S."/>
            <person name="Ichikawa Y."/>
            <person name="Idonuma A."/>
            <person name="Iijima M."/>
            <person name="Ikeda M."/>
            <person name="Ikeno M."/>
            <person name="Ito K."/>
            <person name="Ito S."/>
            <person name="Ito T."/>
            <person name="Ito Y."/>
            <person name="Ito Y."/>
            <person name="Iwabuchi A."/>
            <person name="Kamiya K."/>
            <person name="Karasawa W."/>
            <person name="Kurita K."/>
            <person name="Katagiri S."/>
            <person name="Kikuta A."/>
            <person name="Kobayashi H."/>
            <person name="Kobayashi N."/>
            <person name="Machita K."/>
            <person name="Maehara T."/>
            <person name="Masukawa M."/>
            <person name="Mizubayashi T."/>
            <person name="Mukai Y."/>
            <person name="Nagasaki H."/>
            <person name="Nagata Y."/>
            <person name="Naito S."/>
            <person name="Nakashima M."/>
            <person name="Nakama Y."/>
            <person name="Nakamichi Y."/>
            <person name="Nakamura M."/>
            <person name="Meguro A."/>
            <person name="Negishi M."/>
            <person name="Ohta I."/>
            <person name="Ohta T."/>
            <person name="Okamoto M."/>
            <person name="Ono N."/>
            <person name="Saji S."/>
            <person name="Sakaguchi M."/>
            <person name="Sakai K."/>
            <person name="Shibata M."/>
            <person name="Shimokawa T."/>
            <person name="Song J."/>
            <person name="Takazaki Y."/>
            <person name="Terasawa K."/>
            <person name="Tsugane M."/>
            <person name="Tsuji K."/>
            <person name="Ueda S."/>
            <person name="Waki K."/>
            <person name="Yamagata H."/>
            <person name="Yamamoto M."/>
            <person name="Yamamoto S."/>
            <person name="Yamane H."/>
            <person name="Yoshiki S."/>
            <person name="Yoshihara R."/>
            <person name="Yukawa K."/>
            <person name="Zhong H."/>
            <person name="Yano M."/>
            <person name="Yuan Q."/>
            <person name="Ouyang S."/>
            <person name="Liu J."/>
            <person name="Jones K.M."/>
            <person name="Gansberger K."/>
            <person name="Moffat K."/>
            <person name="Hill J."/>
            <person name="Bera J."/>
            <person name="Fadrosh D."/>
            <person name="Jin S."/>
            <person name="Johri S."/>
            <person name="Kim M."/>
            <person name="Overton L."/>
            <person name="Reardon M."/>
            <person name="Tsitrin T."/>
            <person name="Vuong H."/>
            <person name="Weaver B."/>
            <person name="Ciecko A."/>
            <person name="Tallon L."/>
            <person name="Jackson J."/>
            <person name="Pai G."/>
            <person name="Aken S.V."/>
            <person name="Utterback T."/>
            <person name="Reidmuller S."/>
            <person name="Feldblyum T."/>
            <person name="Hsiao J."/>
            <person name="Zismann V."/>
            <person name="Iobst S."/>
            <person name="de Vazeille A.R."/>
            <person name="Buell C.R."/>
            <person name="Ying K."/>
            <person name="Li Y."/>
            <person name="Lu T."/>
            <person name="Huang Y."/>
            <person name="Zhao Q."/>
            <person name="Feng Q."/>
            <person name="Zhang L."/>
            <person name="Zhu J."/>
            <person name="Weng Q."/>
            <person name="Mu J."/>
            <person name="Lu Y."/>
            <person name="Fan D."/>
            <person name="Liu Y."/>
            <person name="Guan J."/>
            <person name="Zhang Y."/>
            <person name="Yu S."/>
            <person name="Liu X."/>
            <person name="Zhang Y."/>
            <person name="Hong G."/>
            <person name="Han B."/>
            <person name="Choisne N."/>
            <person name="Demange N."/>
            <person name="Orjeda G."/>
            <person name="Samain S."/>
            <person name="Cattolico L."/>
            <person name="Pelletier E."/>
            <person name="Couloux A."/>
            <person name="Segurens B."/>
            <person name="Wincker P."/>
            <person name="D'Hont A."/>
            <person name="Scarpelli C."/>
            <person name="Weissenbach J."/>
            <person name="Salanoubat M."/>
            <person name="Quetier F."/>
            <person name="Yu Y."/>
            <person name="Kim H.R."/>
            <person name="Rambo T."/>
            <person name="Currie J."/>
            <person name="Collura K."/>
            <person name="Luo M."/>
            <person name="Yang T."/>
            <person name="Ammiraju J.S.S."/>
            <person name="Engler F."/>
            <person name="Soderlund C."/>
            <person name="Wing R.A."/>
            <person name="Palmer L.E."/>
            <person name="de la Bastide M."/>
            <person name="Spiegel L."/>
            <person name="Nascimento L."/>
            <person name="Zutavern T."/>
            <person name="O'Shaughnessy A."/>
            <person name="Dike S."/>
            <person name="Dedhia N."/>
            <person name="Preston R."/>
            <person name="Balija V."/>
            <person name="McCombie W.R."/>
            <person name="Chow T."/>
            <person name="Chen H."/>
            <person name="Chung M."/>
            <person name="Chen C."/>
            <person name="Shaw J."/>
            <person name="Wu H."/>
            <person name="Hsiao K."/>
            <person name="Chao Y."/>
            <person name="Chu M."/>
            <person name="Cheng C."/>
            <person name="Hour A."/>
            <person name="Lee P."/>
            <person name="Lin S."/>
            <person name="Lin Y."/>
            <person name="Liou J."/>
            <person name="Liu S."/>
            <person name="Hsing Y."/>
            <person name="Raghuvanshi S."/>
            <person name="Mohanty A."/>
            <person name="Bharti A.K."/>
            <person name="Gaur A."/>
            <person name="Gupta V."/>
            <person name="Kumar D."/>
            <person name="Ravi V."/>
            <person name="Vij S."/>
            <person name="Kapur A."/>
            <person name="Khurana P."/>
            <person name="Khurana P."/>
            <person name="Khurana J.P."/>
            <person name="Tyagi A.K."/>
            <person name="Gaikwad K."/>
            <person name="Singh A."/>
            <person name="Dalal V."/>
            <person name="Srivastava S."/>
            <person name="Dixit A."/>
            <person name="Pal A.K."/>
            <person name="Ghazi I.A."/>
            <person name="Yadav M."/>
            <person name="Pandit A."/>
            <person name="Bhargava A."/>
            <person name="Sureshbabu K."/>
            <person name="Batra K."/>
            <person name="Sharma T.R."/>
            <person name="Mohapatra T."/>
            <person name="Singh N.K."/>
            <person name="Messing J."/>
            <person name="Nelson A.B."/>
            <person name="Fuks G."/>
            <person name="Kavchok S."/>
            <person name="Keizer G."/>
            <person name="Linton E."/>
            <person name="Llaca V."/>
            <person name="Song R."/>
            <person name="Tanyolac B."/>
            <person name="Young S."/>
            <person name="Ho-Il K."/>
            <person name="Hahn J.H."/>
            <person name="Sangsakoo G."/>
            <person name="Vanavichit A."/>
            <person name="de Mattos Luiz.A.T."/>
            <person name="Zimmer P.D."/>
            <person name="Malone G."/>
            <person name="Dellagostin O."/>
            <person name="de Oliveira A.C."/>
            <person name="Bevan M."/>
            <person name="Bancroft I."/>
            <person name="Minx P."/>
            <person name="Cordum H."/>
            <person name="Wilson R."/>
            <person name="Cheng Z."/>
            <person name="Jin W."/>
            <person name="Jiang J."/>
            <person name="Leong S.A."/>
            <person name="Iwama H."/>
            <person name="Gojobori T."/>
            <person name="Itoh T."/>
            <person name="Niimura Y."/>
            <person name="Fujii Y."/>
            <person name="Habara T."/>
            <person name="Sakai H."/>
            <person name="Sato Y."/>
            <person name="Wilson G."/>
            <person name="Kumar K."/>
            <person name="McCouch S."/>
            <person name="Juretic N."/>
            <person name="Hoen D."/>
            <person name="Wright S."/>
            <person name="Bruskiewich R."/>
            <person name="Bureau T."/>
            <person name="Miyao A."/>
            <person name="Hirochika H."/>
            <person name="Nishikawa T."/>
            <person name="Kadowaki K."/>
            <person name="Sugiura M."/>
            <person name="Burr B."/>
            <person name="Sasaki T."/>
        </authorList>
    </citation>
    <scope>NUCLEOTIDE SEQUENCE [LARGE SCALE GENOMIC DNA]</scope>
    <source>
        <strain evidence="3">cv. Nipponbare</strain>
    </source>
</reference>
<evidence type="ECO:0000313" key="2">
    <source>
        <dbReference type="EMBL" id="BAC20044.1"/>
    </source>
</evidence>
<feature type="region of interest" description="Disordered" evidence="1">
    <location>
        <begin position="179"/>
        <end position="235"/>
    </location>
</feature>
<organism evidence="2 3">
    <name type="scientific">Oryza sativa subsp. japonica</name>
    <name type="common">Rice</name>
    <dbReference type="NCBI Taxonomy" id="39947"/>
    <lineage>
        <taxon>Eukaryota</taxon>
        <taxon>Viridiplantae</taxon>
        <taxon>Streptophyta</taxon>
        <taxon>Embryophyta</taxon>
        <taxon>Tracheophyta</taxon>
        <taxon>Spermatophyta</taxon>
        <taxon>Magnoliopsida</taxon>
        <taxon>Liliopsida</taxon>
        <taxon>Poales</taxon>
        <taxon>Poaceae</taxon>
        <taxon>BOP clade</taxon>
        <taxon>Oryzoideae</taxon>
        <taxon>Oryzeae</taxon>
        <taxon>Oryzinae</taxon>
        <taxon>Oryza</taxon>
        <taxon>Oryza sativa</taxon>
    </lineage>
</organism>
<feature type="compositionally biased region" description="Gly residues" evidence="1">
    <location>
        <begin position="179"/>
        <end position="203"/>
    </location>
</feature>
<evidence type="ECO:0000313" key="3">
    <source>
        <dbReference type="Proteomes" id="UP000000763"/>
    </source>
</evidence>
<feature type="compositionally biased region" description="Basic and acidic residues" evidence="1">
    <location>
        <begin position="38"/>
        <end position="51"/>
    </location>
</feature>
<proteinExistence type="predicted"/>
<gene>
    <name evidence="2" type="primary">P0427D10.114</name>
</gene>
<feature type="region of interest" description="Disordered" evidence="1">
    <location>
        <begin position="28"/>
        <end position="51"/>
    </location>
</feature>
<sequence>MHRVGNPCYYLDSNMNSTYEARGRRALELGGPQPGLESRLDDQKKHQRDVEPDIRPLYQILRNPTKQTPIRPNSDHGGHHETRKTHRIRHPRLAQPPPVFDHSLRLKAKAAPIRLAPNCTVVAAQSTVGELDLLSASTDSPPNADDGWTELGGGGSVVGKLREGRSIASEFGGVGSIAGGLGGGTRRGSGGEGAAPSVGGRGGRAADERRENQEERAEKGRRRIHREQLSRRRRNGESDGEWFFYMSLPVSKRVRWEDKNKVSCIEIN</sequence>
<reference evidence="3" key="2">
    <citation type="journal article" date="2008" name="Nucleic Acids Res.">
        <title>The rice annotation project database (RAP-DB): 2008 update.</title>
        <authorList>
            <consortium name="The rice annotation project (RAP)"/>
        </authorList>
    </citation>
    <scope>GENOME REANNOTATION</scope>
    <source>
        <strain evidence="3">cv. Nipponbare</strain>
    </source>
</reference>
<dbReference type="EMBL" id="AP004272">
    <property type="protein sequence ID" value="BAC20044.1"/>
    <property type="molecule type" value="Genomic_DNA"/>
</dbReference>
<name>Q8H4B4_ORYSJ</name>
<evidence type="ECO:0000256" key="1">
    <source>
        <dbReference type="SAM" id="MobiDB-lite"/>
    </source>
</evidence>
<feature type="compositionally biased region" description="Basic and acidic residues" evidence="1">
    <location>
        <begin position="204"/>
        <end position="218"/>
    </location>
</feature>
<dbReference type="AlphaFoldDB" id="Q8H4B4"/>